<keyword evidence="6" id="KW-1185">Reference proteome</keyword>
<sequence>MSAPLGPDAPSPLVCTAPPTRFFGYYPGTVAVVTAAADGDRNVMSAGWHAALSAEPPLYGVAVAPERYTYGLLRASGAFAVHFLPFGRADAVAGAGSLSRHEGVDKFAALGLAWRPGTKTPAPILQDAYLAYECRLQNALPTGDHTWFVGEVVALHYRPEAFGERLMQASERVAPAVYYGRATYEALGAGERAVFPPDAFRERA</sequence>
<reference evidence="5 6" key="2">
    <citation type="journal article" date="2011" name="Stand. Genomic Sci.">
        <title>Complete genome sequence of Truepera radiovictrix type strain (RQ-24).</title>
        <authorList>
            <person name="Ivanova N."/>
            <person name="Rohde C."/>
            <person name="Munk C."/>
            <person name="Nolan M."/>
            <person name="Lucas S."/>
            <person name="Del Rio T.G."/>
            <person name="Tice H."/>
            <person name="Deshpande S."/>
            <person name="Cheng J.F."/>
            <person name="Tapia R."/>
            <person name="Han C."/>
            <person name="Goodwin L."/>
            <person name="Pitluck S."/>
            <person name="Liolios K."/>
            <person name="Mavromatis K."/>
            <person name="Mikhailova N."/>
            <person name="Pati A."/>
            <person name="Chen A."/>
            <person name="Palaniappan K."/>
            <person name="Land M."/>
            <person name="Hauser L."/>
            <person name="Chang Y.J."/>
            <person name="Jeffries C.D."/>
            <person name="Brambilla E."/>
            <person name="Rohde M."/>
            <person name="Goker M."/>
            <person name="Tindall B.J."/>
            <person name="Woyke T."/>
            <person name="Bristow J."/>
            <person name="Eisen J.A."/>
            <person name="Markowitz V."/>
            <person name="Hugenholtz P."/>
            <person name="Kyrpides N.C."/>
            <person name="Klenk H.P."/>
            <person name="Lapidus A."/>
        </authorList>
    </citation>
    <scope>NUCLEOTIDE SEQUENCE [LARGE SCALE GENOMIC DNA]</scope>
    <source>
        <strain evidence="6">DSM 17093 / CIP 108686 / LMG 22925 / RQ-24</strain>
    </source>
</reference>
<dbReference type="OrthoDB" id="9794638at2"/>
<organism evidence="5 6">
    <name type="scientific">Truepera radiovictrix (strain DSM 17093 / CIP 108686 / LMG 22925 / RQ-24)</name>
    <dbReference type="NCBI Taxonomy" id="649638"/>
    <lineage>
        <taxon>Bacteria</taxon>
        <taxon>Thermotogati</taxon>
        <taxon>Deinococcota</taxon>
        <taxon>Deinococci</taxon>
        <taxon>Trueperales</taxon>
        <taxon>Trueperaceae</taxon>
        <taxon>Truepera</taxon>
    </lineage>
</organism>
<evidence type="ECO:0000313" key="5">
    <source>
        <dbReference type="EMBL" id="ADI14442.1"/>
    </source>
</evidence>
<gene>
    <name evidence="5" type="ordered locus">Trad_1320</name>
</gene>
<reference evidence="6" key="1">
    <citation type="submission" date="2010-05" db="EMBL/GenBank/DDBJ databases">
        <title>The complete genome of Truepera radiovictris DSM 17093.</title>
        <authorList>
            <consortium name="US DOE Joint Genome Institute (JGI-PGF)"/>
            <person name="Lucas S."/>
            <person name="Copeland A."/>
            <person name="Lapidus A."/>
            <person name="Glavina del Rio T."/>
            <person name="Dalin E."/>
            <person name="Tice H."/>
            <person name="Bruce D."/>
            <person name="Goodwin L."/>
            <person name="Pitluck S."/>
            <person name="Kyrpides N."/>
            <person name="Mavromatis K."/>
            <person name="Ovchinnikova G."/>
            <person name="Munk A.C."/>
            <person name="Detter J.C."/>
            <person name="Han C."/>
            <person name="Tapia R."/>
            <person name="Land M."/>
            <person name="Hauser L."/>
            <person name="Markowitz V."/>
            <person name="Cheng J.-F."/>
            <person name="Hugenholtz P."/>
            <person name="Woyke T."/>
            <person name="Wu D."/>
            <person name="Tindall B."/>
            <person name="Pomrenke H.G."/>
            <person name="Brambilla E."/>
            <person name="Klenk H.-P."/>
            <person name="Eisen J.A."/>
        </authorList>
    </citation>
    <scope>NUCLEOTIDE SEQUENCE [LARGE SCALE GENOMIC DNA]</scope>
    <source>
        <strain evidence="6">DSM 17093 / CIP 108686 / LMG 22925 / RQ-24</strain>
    </source>
</reference>
<dbReference type="InterPro" id="IPR052174">
    <property type="entry name" value="Flavoredoxin"/>
</dbReference>
<dbReference type="Gene3D" id="2.30.110.10">
    <property type="entry name" value="Electron Transport, Fmn-binding Protein, Chain A"/>
    <property type="match status" value="1"/>
</dbReference>
<dbReference type="EMBL" id="CP002049">
    <property type="protein sequence ID" value="ADI14442.1"/>
    <property type="molecule type" value="Genomic_DNA"/>
</dbReference>
<dbReference type="STRING" id="649638.Trad_1320"/>
<dbReference type="InterPro" id="IPR002563">
    <property type="entry name" value="Flavin_Rdtase-like_dom"/>
</dbReference>
<dbReference type="eggNOG" id="COG1853">
    <property type="taxonomic scope" value="Bacteria"/>
</dbReference>
<proteinExistence type="inferred from homology"/>
<evidence type="ECO:0000256" key="3">
    <source>
        <dbReference type="ARBA" id="ARBA00038054"/>
    </source>
</evidence>
<dbReference type="PANTHER" id="PTHR43567">
    <property type="entry name" value="FLAVOREDOXIN-RELATED-RELATED"/>
    <property type="match status" value="1"/>
</dbReference>
<feature type="domain" description="Flavin reductase like" evidence="4">
    <location>
        <begin position="23"/>
        <end position="164"/>
    </location>
</feature>
<evidence type="ECO:0000313" key="6">
    <source>
        <dbReference type="Proteomes" id="UP000000379"/>
    </source>
</evidence>
<dbReference type="GO" id="GO:0016646">
    <property type="term" value="F:oxidoreductase activity, acting on the CH-NH group of donors, NAD or NADP as acceptor"/>
    <property type="evidence" value="ECO:0007669"/>
    <property type="project" value="UniProtKB-ARBA"/>
</dbReference>
<dbReference type="GO" id="GO:0010181">
    <property type="term" value="F:FMN binding"/>
    <property type="evidence" value="ECO:0007669"/>
    <property type="project" value="InterPro"/>
</dbReference>
<dbReference type="HOGENOM" id="CLU_059021_5_3_0"/>
<dbReference type="InterPro" id="IPR012349">
    <property type="entry name" value="Split_barrel_FMN-bd"/>
</dbReference>
<keyword evidence="2" id="KW-0285">Flavoprotein</keyword>
<comment type="cofactor">
    <cofactor evidence="1">
        <name>FMN</name>
        <dbReference type="ChEBI" id="CHEBI:58210"/>
    </cofactor>
</comment>
<dbReference type="SUPFAM" id="SSF50475">
    <property type="entry name" value="FMN-binding split barrel"/>
    <property type="match status" value="1"/>
</dbReference>
<evidence type="ECO:0000259" key="4">
    <source>
        <dbReference type="SMART" id="SM00903"/>
    </source>
</evidence>
<accession>D7CWP3</accession>
<dbReference type="Pfam" id="PF01613">
    <property type="entry name" value="Flavin_Reduct"/>
    <property type="match status" value="1"/>
</dbReference>
<dbReference type="SMART" id="SM00903">
    <property type="entry name" value="Flavin_Reduct"/>
    <property type="match status" value="1"/>
</dbReference>
<dbReference type="KEGG" id="tra:Trad_1320"/>
<protein>
    <submittedName>
        <fullName evidence="5">Flavin reductase domain protein FMN-binding protein</fullName>
    </submittedName>
</protein>
<name>D7CWP3_TRURR</name>
<evidence type="ECO:0000256" key="2">
    <source>
        <dbReference type="ARBA" id="ARBA00022630"/>
    </source>
</evidence>
<dbReference type="RefSeq" id="WP_013177812.1">
    <property type="nucleotide sequence ID" value="NC_014221.1"/>
</dbReference>
<evidence type="ECO:0000256" key="1">
    <source>
        <dbReference type="ARBA" id="ARBA00001917"/>
    </source>
</evidence>
<dbReference type="Proteomes" id="UP000000379">
    <property type="component" value="Chromosome"/>
</dbReference>
<dbReference type="PANTHER" id="PTHR43567:SF1">
    <property type="entry name" value="FLAVOREDOXIN"/>
    <property type="match status" value="1"/>
</dbReference>
<comment type="similarity">
    <text evidence="3">Belongs to the flavoredoxin family.</text>
</comment>
<dbReference type="AlphaFoldDB" id="D7CWP3"/>